<dbReference type="PANTHER" id="PTHR36488:SF8">
    <property type="entry name" value="CASP-LIKE PROTEIN 1U1"/>
    <property type="match status" value="1"/>
</dbReference>
<dbReference type="Pfam" id="PF04535">
    <property type="entry name" value="CASP_dom"/>
    <property type="match status" value="1"/>
</dbReference>
<organism evidence="10 11">
    <name type="scientific">Stephania yunnanensis</name>
    <dbReference type="NCBI Taxonomy" id="152371"/>
    <lineage>
        <taxon>Eukaryota</taxon>
        <taxon>Viridiplantae</taxon>
        <taxon>Streptophyta</taxon>
        <taxon>Embryophyta</taxon>
        <taxon>Tracheophyta</taxon>
        <taxon>Spermatophyta</taxon>
        <taxon>Magnoliopsida</taxon>
        <taxon>Ranunculales</taxon>
        <taxon>Menispermaceae</taxon>
        <taxon>Menispermoideae</taxon>
        <taxon>Cissampelideae</taxon>
        <taxon>Stephania</taxon>
    </lineage>
</organism>
<evidence type="ECO:0000313" key="11">
    <source>
        <dbReference type="Proteomes" id="UP001420932"/>
    </source>
</evidence>
<keyword evidence="5 8" id="KW-0812">Transmembrane</keyword>
<keyword evidence="4 8" id="KW-1003">Cell membrane</keyword>
<dbReference type="InterPro" id="IPR006702">
    <property type="entry name" value="CASP_dom"/>
</dbReference>
<feature type="domain" description="Casparian strip membrane protein" evidence="9">
    <location>
        <begin position="7"/>
        <end position="142"/>
    </location>
</feature>
<evidence type="ECO:0000256" key="2">
    <source>
        <dbReference type="ARBA" id="ARBA00007651"/>
    </source>
</evidence>
<gene>
    <name evidence="10" type="ORF">Syun_008418</name>
</gene>
<comment type="subunit">
    <text evidence="3 8">Homodimer and heterodimers.</text>
</comment>
<keyword evidence="7 8" id="KW-0472">Membrane</keyword>
<comment type="caution">
    <text evidence="10">The sequence shown here is derived from an EMBL/GenBank/DDBJ whole genome shotgun (WGS) entry which is preliminary data.</text>
</comment>
<evidence type="ECO:0000256" key="3">
    <source>
        <dbReference type="ARBA" id="ARBA00011489"/>
    </source>
</evidence>
<dbReference type="GO" id="GO:0005886">
    <property type="term" value="C:plasma membrane"/>
    <property type="evidence" value="ECO:0007669"/>
    <property type="project" value="UniProtKB-SubCell"/>
</dbReference>
<keyword evidence="6 8" id="KW-1133">Transmembrane helix</keyword>
<keyword evidence="11" id="KW-1185">Reference proteome</keyword>
<name>A0AAP0KEI3_9MAGN</name>
<dbReference type="AlphaFoldDB" id="A0AAP0KEI3"/>
<dbReference type="EMBL" id="JBBNAF010000004">
    <property type="protein sequence ID" value="KAK9150109.1"/>
    <property type="molecule type" value="Genomic_DNA"/>
</dbReference>
<evidence type="ECO:0000313" key="10">
    <source>
        <dbReference type="EMBL" id="KAK9150109.1"/>
    </source>
</evidence>
<dbReference type="PANTHER" id="PTHR36488">
    <property type="entry name" value="CASP-LIKE PROTEIN 1U1"/>
    <property type="match status" value="1"/>
</dbReference>
<evidence type="ECO:0000256" key="6">
    <source>
        <dbReference type="ARBA" id="ARBA00022989"/>
    </source>
</evidence>
<comment type="similarity">
    <text evidence="2 8">Belongs to the Casparian strip membrane proteins (CASP) family.</text>
</comment>
<evidence type="ECO:0000256" key="4">
    <source>
        <dbReference type="ARBA" id="ARBA00022475"/>
    </source>
</evidence>
<proteinExistence type="inferred from homology"/>
<comment type="subcellular location">
    <subcellularLocation>
        <location evidence="1 8">Cell membrane</location>
        <topology evidence="1 8">Multi-pass membrane protein</topology>
    </subcellularLocation>
</comment>
<dbReference type="Proteomes" id="UP001420932">
    <property type="component" value="Unassembled WGS sequence"/>
</dbReference>
<feature type="transmembrane region" description="Helical" evidence="8">
    <location>
        <begin position="12"/>
        <end position="31"/>
    </location>
</feature>
<evidence type="ECO:0000256" key="1">
    <source>
        <dbReference type="ARBA" id="ARBA00004651"/>
    </source>
</evidence>
<evidence type="ECO:0000256" key="7">
    <source>
        <dbReference type="ARBA" id="ARBA00023136"/>
    </source>
</evidence>
<sequence>MAKFTKRVFTILLRLLALAATLSATIVMITSHETSSLLNFSLDVTYSDTPAFKYFMIVNAAVSVYSLLILFLPPKSQLWRLIVALDVIIAMVLISGNSAALAVAYVGKKGNSSAGWLPICGQFPKFCNQVTGALVAGFIGALVYLVLILNSIHDALNPLLV</sequence>
<evidence type="ECO:0000259" key="9">
    <source>
        <dbReference type="Pfam" id="PF04535"/>
    </source>
</evidence>
<reference evidence="10 11" key="1">
    <citation type="submission" date="2024-01" db="EMBL/GenBank/DDBJ databases">
        <title>Genome assemblies of Stephania.</title>
        <authorList>
            <person name="Yang L."/>
        </authorList>
    </citation>
    <scope>NUCLEOTIDE SEQUENCE [LARGE SCALE GENOMIC DNA]</scope>
    <source>
        <strain evidence="10">YNDBR</strain>
        <tissue evidence="10">Leaf</tissue>
    </source>
</reference>
<dbReference type="InterPro" id="IPR006459">
    <property type="entry name" value="CASP/CASPL"/>
</dbReference>
<feature type="transmembrane region" description="Helical" evidence="8">
    <location>
        <begin position="51"/>
        <end position="71"/>
    </location>
</feature>
<protein>
    <recommendedName>
        <fullName evidence="8">CASP-like protein</fullName>
    </recommendedName>
</protein>
<dbReference type="InterPro" id="IPR044173">
    <property type="entry name" value="CASPL"/>
</dbReference>
<accession>A0AAP0KEI3</accession>
<feature type="transmembrane region" description="Helical" evidence="8">
    <location>
        <begin position="83"/>
        <end position="106"/>
    </location>
</feature>
<evidence type="ECO:0000256" key="8">
    <source>
        <dbReference type="RuleBase" id="RU361233"/>
    </source>
</evidence>
<dbReference type="NCBIfam" id="TIGR01569">
    <property type="entry name" value="A_tha_TIGR01569"/>
    <property type="match status" value="1"/>
</dbReference>
<evidence type="ECO:0000256" key="5">
    <source>
        <dbReference type="ARBA" id="ARBA00022692"/>
    </source>
</evidence>
<feature type="transmembrane region" description="Helical" evidence="8">
    <location>
        <begin position="126"/>
        <end position="149"/>
    </location>
</feature>